<dbReference type="InterPro" id="IPR013789">
    <property type="entry name" value="PTS_EIIA_man"/>
</dbReference>
<evidence type="ECO:0000256" key="2">
    <source>
        <dbReference type="ARBA" id="ARBA00022448"/>
    </source>
</evidence>
<proteinExistence type="predicted"/>
<organism evidence="10 11">
    <name type="scientific">Virgibacillus chiguensis</name>
    <dbReference type="NCBI Taxonomy" id="411959"/>
    <lineage>
        <taxon>Bacteria</taxon>
        <taxon>Bacillati</taxon>
        <taxon>Bacillota</taxon>
        <taxon>Bacilli</taxon>
        <taxon>Bacillales</taxon>
        <taxon>Bacillaceae</taxon>
        <taxon>Virgibacillus</taxon>
    </lineage>
</organism>
<evidence type="ECO:0000259" key="9">
    <source>
        <dbReference type="PROSITE" id="PS51096"/>
    </source>
</evidence>
<evidence type="ECO:0000256" key="7">
    <source>
        <dbReference type="ARBA" id="ARBA00022683"/>
    </source>
</evidence>
<evidence type="ECO:0000256" key="8">
    <source>
        <dbReference type="ARBA" id="ARBA00022777"/>
    </source>
</evidence>
<dbReference type="EMBL" id="FQXD01000008">
    <property type="protein sequence ID" value="SHH51738.1"/>
    <property type="molecule type" value="Genomic_DNA"/>
</dbReference>
<dbReference type="AlphaFoldDB" id="A0A1M5TM28"/>
<dbReference type="PROSITE" id="PS51096">
    <property type="entry name" value="PTS_EIIA_TYPE_4"/>
    <property type="match status" value="1"/>
</dbReference>
<keyword evidence="11" id="KW-1185">Reference proteome</keyword>
<dbReference type="GO" id="GO:0005737">
    <property type="term" value="C:cytoplasm"/>
    <property type="evidence" value="ECO:0007669"/>
    <property type="project" value="UniProtKB-SubCell"/>
</dbReference>
<dbReference type="PANTHER" id="PTHR33799:SF1">
    <property type="entry name" value="PTS SYSTEM MANNOSE-SPECIFIC EIIAB COMPONENT-RELATED"/>
    <property type="match status" value="1"/>
</dbReference>
<dbReference type="Proteomes" id="UP000184079">
    <property type="component" value="Unassembled WGS sequence"/>
</dbReference>
<keyword evidence="4" id="KW-0597">Phosphoprotein</keyword>
<evidence type="ECO:0000313" key="11">
    <source>
        <dbReference type="Proteomes" id="UP000184079"/>
    </source>
</evidence>
<dbReference type="NCBIfam" id="TIGR00824">
    <property type="entry name" value="EIIA-man"/>
    <property type="match status" value="1"/>
</dbReference>
<dbReference type="InterPro" id="IPR033887">
    <property type="entry name" value="PTS_IIA_man"/>
</dbReference>
<evidence type="ECO:0000256" key="3">
    <source>
        <dbReference type="ARBA" id="ARBA00022490"/>
    </source>
</evidence>
<dbReference type="Pfam" id="PF03610">
    <property type="entry name" value="EIIA-man"/>
    <property type="match status" value="1"/>
</dbReference>
<dbReference type="RefSeq" id="WP_073008652.1">
    <property type="nucleotide sequence ID" value="NZ_FQXD01000008.1"/>
</dbReference>
<keyword evidence="6" id="KW-0808">Transferase</keyword>
<dbReference type="PANTHER" id="PTHR33799">
    <property type="entry name" value="PTS PERMEASE-RELATED-RELATED"/>
    <property type="match status" value="1"/>
</dbReference>
<evidence type="ECO:0000256" key="4">
    <source>
        <dbReference type="ARBA" id="ARBA00022553"/>
    </source>
</evidence>
<dbReference type="GO" id="GO:0016301">
    <property type="term" value="F:kinase activity"/>
    <property type="evidence" value="ECO:0007669"/>
    <property type="project" value="UniProtKB-KW"/>
</dbReference>
<dbReference type="InterPro" id="IPR051471">
    <property type="entry name" value="Bacterial_PTS_sugar_comp"/>
</dbReference>
<evidence type="ECO:0000256" key="1">
    <source>
        <dbReference type="ARBA" id="ARBA00004496"/>
    </source>
</evidence>
<dbReference type="InterPro" id="IPR036662">
    <property type="entry name" value="PTS_EIIA_man-typ_sf"/>
</dbReference>
<protein>
    <submittedName>
        <fullName evidence="10">PTS system, mannose-specific IIA component/PTS system, mannose-specific IIB component</fullName>
    </submittedName>
</protein>
<evidence type="ECO:0000256" key="6">
    <source>
        <dbReference type="ARBA" id="ARBA00022679"/>
    </source>
</evidence>
<evidence type="ECO:0000256" key="5">
    <source>
        <dbReference type="ARBA" id="ARBA00022597"/>
    </source>
</evidence>
<keyword evidence="7" id="KW-0598">Phosphotransferase system</keyword>
<gene>
    <name evidence="10" type="ORF">SAMN05421807_10862</name>
</gene>
<dbReference type="Gene3D" id="3.40.50.510">
    <property type="entry name" value="Phosphotransferase system, mannose-type IIA component"/>
    <property type="match status" value="1"/>
</dbReference>
<name>A0A1M5TM28_9BACI</name>
<keyword evidence="5" id="KW-0762">Sugar transport</keyword>
<accession>A0A1M5TM28</accession>
<keyword evidence="2" id="KW-0813">Transport</keyword>
<dbReference type="GO" id="GO:0016020">
    <property type="term" value="C:membrane"/>
    <property type="evidence" value="ECO:0007669"/>
    <property type="project" value="InterPro"/>
</dbReference>
<reference evidence="11" key="1">
    <citation type="submission" date="2016-11" db="EMBL/GenBank/DDBJ databases">
        <authorList>
            <person name="Varghese N."/>
            <person name="Submissions S."/>
        </authorList>
    </citation>
    <scope>NUCLEOTIDE SEQUENCE [LARGE SCALE GENOMIC DNA]</scope>
    <source>
        <strain evidence="11">CGMCC 1.6496</strain>
    </source>
</reference>
<dbReference type="GO" id="GO:0016773">
    <property type="term" value="F:phosphotransferase activity, alcohol group as acceptor"/>
    <property type="evidence" value="ECO:0007669"/>
    <property type="project" value="InterPro"/>
</dbReference>
<dbReference type="CDD" id="cd00006">
    <property type="entry name" value="PTS_IIA_man"/>
    <property type="match status" value="1"/>
</dbReference>
<sequence>MNSAIIVCTHGDTAMEILKTVEMIMGKQENILPTNFVPGENTADLIRKYHLLFEQLDCTNGVLIMVDLLGGSPFNAASQIALHNDKIEVITGVNIPMLLETLVSRNSKTLQQLLEISITAGKNGISQLNKNSIEKDDLEGDEL</sequence>
<feature type="domain" description="PTS EIIA type-4" evidence="9">
    <location>
        <begin position="2"/>
        <end position="125"/>
    </location>
</feature>
<comment type="subcellular location">
    <subcellularLocation>
        <location evidence="1">Cytoplasm</location>
    </subcellularLocation>
</comment>
<keyword evidence="3" id="KW-0963">Cytoplasm</keyword>
<dbReference type="InterPro" id="IPR004701">
    <property type="entry name" value="PTS_EIIA_man-typ"/>
</dbReference>
<keyword evidence="8" id="KW-0418">Kinase</keyword>
<dbReference type="GO" id="GO:0009401">
    <property type="term" value="P:phosphoenolpyruvate-dependent sugar phosphotransferase system"/>
    <property type="evidence" value="ECO:0007669"/>
    <property type="project" value="UniProtKB-KW"/>
</dbReference>
<dbReference type="SUPFAM" id="SSF53062">
    <property type="entry name" value="PTS system fructose IIA component-like"/>
    <property type="match status" value="1"/>
</dbReference>
<evidence type="ECO:0000313" key="10">
    <source>
        <dbReference type="EMBL" id="SHH51738.1"/>
    </source>
</evidence>